<evidence type="ECO:0000256" key="3">
    <source>
        <dbReference type="SAM" id="Coils"/>
    </source>
</evidence>
<comment type="caution">
    <text evidence="5">The sequence shown here is derived from an EMBL/GenBank/DDBJ whole genome shotgun (WGS) entry which is preliminary data.</text>
</comment>
<dbReference type="PROSITE" id="PS00061">
    <property type="entry name" value="ADH_SHORT"/>
    <property type="match status" value="1"/>
</dbReference>
<keyword evidence="4" id="KW-0472">Membrane</keyword>
<dbReference type="EMBL" id="BGPR01000832">
    <property type="protein sequence ID" value="GBM37254.1"/>
    <property type="molecule type" value="Genomic_DNA"/>
</dbReference>
<evidence type="ECO:0000313" key="6">
    <source>
        <dbReference type="Proteomes" id="UP000499080"/>
    </source>
</evidence>
<dbReference type="OrthoDB" id="6418310at2759"/>
<feature type="coiled-coil region" evidence="3">
    <location>
        <begin position="253"/>
        <end position="280"/>
    </location>
</feature>
<comment type="similarity">
    <text evidence="2">Belongs to the short-chain dehydrogenases/reductases (SDR) family.</text>
</comment>
<accession>A0A4Y2FCH5</accession>
<evidence type="ECO:0000256" key="1">
    <source>
        <dbReference type="ARBA" id="ARBA00023002"/>
    </source>
</evidence>
<evidence type="ECO:0000256" key="4">
    <source>
        <dbReference type="SAM" id="Phobius"/>
    </source>
</evidence>
<dbReference type="Gene3D" id="3.40.50.720">
    <property type="entry name" value="NAD(P)-binding Rossmann-like Domain"/>
    <property type="match status" value="1"/>
</dbReference>
<protein>
    <submittedName>
        <fullName evidence="5">Estradiol 17-beta-dehydrogenase 2</fullName>
    </submittedName>
</protein>
<dbReference type="PANTHER" id="PTHR43313">
    <property type="entry name" value="SHORT-CHAIN DEHYDROGENASE/REDUCTASE FAMILY 9C"/>
    <property type="match status" value="1"/>
</dbReference>
<reference evidence="5 6" key="1">
    <citation type="journal article" date="2019" name="Sci. Rep.">
        <title>Orb-weaving spider Araneus ventricosus genome elucidates the spidroin gene catalogue.</title>
        <authorList>
            <person name="Kono N."/>
            <person name="Nakamura H."/>
            <person name="Ohtoshi R."/>
            <person name="Moran D.A.P."/>
            <person name="Shinohara A."/>
            <person name="Yoshida Y."/>
            <person name="Fujiwara M."/>
            <person name="Mori M."/>
            <person name="Tomita M."/>
            <person name="Arakawa K."/>
        </authorList>
    </citation>
    <scope>NUCLEOTIDE SEQUENCE [LARGE SCALE GENOMIC DNA]</scope>
</reference>
<gene>
    <name evidence="5" type="primary">Hsd17b2_7</name>
    <name evidence="5" type="ORF">AVEN_244938_1</name>
</gene>
<dbReference type="PRINTS" id="PR00080">
    <property type="entry name" value="SDRFAMILY"/>
</dbReference>
<keyword evidence="4" id="KW-0812">Transmembrane</keyword>
<dbReference type="GO" id="GO:0016491">
    <property type="term" value="F:oxidoreductase activity"/>
    <property type="evidence" value="ECO:0007669"/>
    <property type="project" value="UniProtKB-KW"/>
</dbReference>
<dbReference type="AlphaFoldDB" id="A0A4Y2FCH5"/>
<keyword evidence="6" id="KW-1185">Reference proteome</keyword>
<dbReference type="PANTHER" id="PTHR43313:SF36">
    <property type="entry name" value="D-BETA-HYDROXYBUTYRATE DEHYDROGENASE, MITOCHONDRIAL"/>
    <property type="match status" value="1"/>
</dbReference>
<evidence type="ECO:0000256" key="2">
    <source>
        <dbReference type="RuleBase" id="RU000363"/>
    </source>
</evidence>
<keyword evidence="3" id="KW-0175">Coiled coil</keyword>
<keyword evidence="4" id="KW-1133">Transmembrane helix</keyword>
<organism evidence="5 6">
    <name type="scientific">Araneus ventricosus</name>
    <name type="common">Orbweaver spider</name>
    <name type="synonym">Epeira ventricosa</name>
    <dbReference type="NCBI Taxonomy" id="182803"/>
    <lineage>
        <taxon>Eukaryota</taxon>
        <taxon>Metazoa</taxon>
        <taxon>Ecdysozoa</taxon>
        <taxon>Arthropoda</taxon>
        <taxon>Chelicerata</taxon>
        <taxon>Arachnida</taxon>
        <taxon>Araneae</taxon>
        <taxon>Araneomorphae</taxon>
        <taxon>Entelegynae</taxon>
        <taxon>Araneoidea</taxon>
        <taxon>Araneidae</taxon>
        <taxon>Araneus</taxon>
    </lineage>
</organism>
<feature type="transmembrane region" description="Helical" evidence="4">
    <location>
        <begin position="7"/>
        <end position="27"/>
    </location>
</feature>
<dbReference type="SUPFAM" id="SSF51735">
    <property type="entry name" value="NAD(P)-binding Rossmann-fold domains"/>
    <property type="match status" value="1"/>
</dbReference>
<keyword evidence="1" id="KW-0560">Oxidoreductase</keyword>
<dbReference type="InterPro" id="IPR002347">
    <property type="entry name" value="SDR_fam"/>
</dbReference>
<sequence>MEKFYAVLIAHCTLVFFLLQLVHYSLLFFASHFVERIAVSATCLVVTLITFRFTKKWYLQDEIDTKKKAVLITGCDSGFGYLLAQRLERKGFKVFASCLFPRGAGASELKMILSEHSKVFGLDVTKQESIQQALKYVKDNLGPYELWAIVNNAGVRKGFSMELSSMQDFEDCMDVNALGHVRVTKAFLNLLRTSKGRIINVNSISSRMPMSDIIPYCMSKHAAAGFNDCLRAELANTGIKVISVEASAFLSPMTEADVIKKNLEEKIAEYEDVIMKNSGKVYIENYRKLWNFFLRNVSKDVHIAINDLEHAVCCQYPETIYDTSPNIFRVMCLKMQACLPPFIQDRFYLTIPLIICKLCRL</sequence>
<evidence type="ECO:0000313" key="5">
    <source>
        <dbReference type="EMBL" id="GBM37254.1"/>
    </source>
</evidence>
<dbReference type="Proteomes" id="UP000499080">
    <property type="component" value="Unassembled WGS sequence"/>
</dbReference>
<dbReference type="InterPro" id="IPR036291">
    <property type="entry name" value="NAD(P)-bd_dom_sf"/>
</dbReference>
<dbReference type="PRINTS" id="PR00081">
    <property type="entry name" value="GDHRDH"/>
</dbReference>
<proteinExistence type="inferred from homology"/>
<dbReference type="GO" id="GO:0008202">
    <property type="term" value="P:steroid metabolic process"/>
    <property type="evidence" value="ECO:0007669"/>
    <property type="project" value="TreeGrafter"/>
</dbReference>
<dbReference type="InterPro" id="IPR020904">
    <property type="entry name" value="Sc_DH/Rdtase_CS"/>
</dbReference>
<name>A0A4Y2FCH5_ARAVE</name>
<dbReference type="Pfam" id="PF00106">
    <property type="entry name" value="adh_short"/>
    <property type="match status" value="1"/>
</dbReference>